<keyword evidence="1" id="KW-0963">Cytoplasm</keyword>
<dbReference type="PANTHER" id="PTHR11260">
    <property type="entry name" value="GLUTATHIONE S-TRANSFERASE, GST, SUPERFAMILY, GST DOMAIN CONTAINING"/>
    <property type="match status" value="1"/>
</dbReference>
<feature type="domain" description="GST N-terminal" evidence="2">
    <location>
        <begin position="65"/>
        <end position="144"/>
    </location>
</feature>
<feature type="domain" description="GST N-terminal" evidence="2">
    <location>
        <begin position="1"/>
        <end position="31"/>
    </location>
</feature>
<dbReference type="SUPFAM" id="SSF52833">
    <property type="entry name" value="Thioredoxin-like"/>
    <property type="match status" value="2"/>
</dbReference>
<keyword evidence="4" id="KW-1185">Reference proteome</keyword>
<organism evidence="3 4">
    <name type="scientific">Solanum verrucosum</name>
    <dbReference type="NCBI Taxonomy" id="315347"/>
    <lineage>
        <taxon>Eukaryota</taxon>
        <taxon>Viridiplantae</taxon>
        <taxon>Streptophyta</taxon>
        <taxon>Embryophyta</taxon>
        <taxon>Tracheophyta</taxon>
        <taxon>Spermatophyta</taxon>
        <taxon>Magnoliopsida</taxon>
        <taxon>eudicotyledons</taxon>
        <taxon>Gunneridae</taxon>
        <taxon>Pentapetalae</taxon>
        <taxon>asterids</taxon>
        <taxon>lamiids</taxon>
        <taxon>Solanales</taxon>
        <taxon>Solanaceae</taxon>
        <taxon>Solanoideae</taxon>
        <taxon>Solaneae</taxon>
        <taxon>Solanum</taxon>
    </lineage>
</organism>
<comment type="catalytic activity">
    <reaction evidence="1">
        <text>RX + glutathione = an S-substituted glutathione + a halide anion + H(+)</text>
        <dbReference type="Rhea" id="RHEA:16437"/>
        <dbReference type="ChEBI" id="CHEBI:15378"/>
        <dbReference type="ChEBI" id="CHEBI:16042"/>
        <dbReference type="ChEBI" id="CHEBI:17792"/>
        <dbReference type="ChEBI" id="CHEBI:57925"/>
        <dbReference type="ChEBI" id="CHEBI:90779"/>
        <dbReference type="EC" id="2.5.1.18"/>
    </reaction>
</comment>
<dbReference type="InterPro" id="IPR036249">
    <property type="entry name" value="Thioredoxin-like_sf"/>
</dbReference>
<dbReference type="EMBL" id="CP133623">
    <property type="protein sequence ID" value="WMV59022.1"/>
    <property type="molecule type" value="Genomic_DNA"/>
</dbReference>
<dbReference type="Pfam" id="PF02798">
    <property type="entry name" value="GST_N"/>
    <property type="match status" value="2"/>
</dbReference>
<dbReference type="GO" id="GO:0006749">
    <property type="term" value="P:glutathione metabolic process"/>
    <property type="evidence" value="ECO:0007669"/>
    <property type="project" value="TreeGrafter"/>
</dbReference>
<dbReference type="InterPro" id="IPR045073">
    <property type="entry name" value="Omega/Tau-like"/>
</dbReference>
<comment type="function">
    <text evidence="1">Is involved in the conjugation of reduced glutathione to a wide number of exogenous and endogenous hydrophobic electrophiles.</text>
</comment>
<evidence type="ECO:0000313" key="3">
    <source>
        <dbReference type="EMBL" id="WMV59022.1"/>
    </source>
</evidence>
<comment type="similarity">
    <text evidence="1">Belongs to the GST superfamily.</text>
</comment>
<reference evidence="3" key="1">
    <citation type="submission" date="2023-08" db="EMBL/GenBank/DDBJ databases">
        <title>A de novo genome assembly of Solanum verrucosum Schlechtendal, a Mexican diploid species geographically isolated from the other diploid A-genome species in potato relatives.</title>
        <authorList>
            <person name="Hosaka K."/>
        </authorList>
    </citation>
    <scope>NUCLEOTIDE SEQUENCE</scope>
    <source>
        <tissue evidence="3">Young leaves</tissue>
    </source>
</reference>
<dbReference type="EC" id="2.5.1.18" evidence="1"/>
<gene>
    <name evidence="3" type="ORF">MTR67_052407</name>
</gene>
<dbReference type="GO" id="GO:0004364">
    <property type="term" value="F:glutathione transferase activity"/>
    <property type="evidence" value="ECO:0007669"/>
    <property type="project" value="UniProtKB-UniRule"/>
</dbReference>
<protein>
    <recommendedName>
        <fullName evidence="1">Glutathione S-transferase</fullName>
        <ecNumber evidence="1">2.5.1.18</ecNumber>
    </recommendedName>
</protein>
<dbReference type="Proteomes" id="UP001234989">
    <property type="component" value="Chromosome 12"/>
</dbReference>
<dbReference type="AlphaFoldDB" id="A0AAF0V6V8"/>
<keyword evidence="1" id="KW-0808">Transferase</keyword>
<evidence type="ECO:0000259" key="2">
    <source>
        <dbReference type="PROSITE" id="PS50404"/>
    </source>
</evidence>
<evidence type="ECO:0000313" key="4">
    <source>
        <dbReference type="Proteomes" id="UP001234989"/>
    </source>
</evidence>
<name>A0AAF0V6V8_SOLVR</name>
<dbReference type="PROSITE" id="PS50404">
    <property type="entry name" value="GST_NTER"/>
    <property type="match status" value="2"/>
</dbReference>
<comment type="subcellular location">
    <subcellularLocation>
        <location evidence="1">Cytoplasm</location>
        <location evidence="1">Cytosol</location>
    </subcellularLocation>
</comment>
<sequence>MKIPVLIHYGKAICESLIIVQYIDENWTNSGPSILPSDPYNRAIARFGVCYIDDKLLRKLAMATNNVKLLRILASPFVNHVEIALKIKSIETEFIQQNMLNKSELLLKSNPVYKKIPVLIHDEKPNCESLVILQYIDEACLNGPSIILSDLYDHAIARHNFGQPI</sequence>
<proteinExistence type="inferred from homology"/>
<dbReference type="Gene3D" id="3.40.30.10">
    <property type="entry name" value="Glutaredoxin"/>
    <property type="match status" value="2"/>
</dbReference>
<evidence type="ECO:0000256" key="1">
    <source>
        <dbReference type="RuleBase" id="RU369102"/>
    </source>
</evidence>
<accession>A0AAF0V6V8</accession>
<dbReference type="GO" id="GO:0005829">
    <property type="term" value="C:cytosol"/>
    <property type="evidence" value="ECO:0007669"/>
    <property type="project" value="UniProtKB-SubCell"/>
</dbReference>
<dbReference type="PANTHER" id="PTHR11260:SF685">
    <property type="entry name" value="GLUTATHIONE TRANSFERASE"/>
    <property type="match status" value="1"/>
</dbReference>
<dbReference type="Gene3D" id="1.20.1050.10">
    <property type="match status" value="1"/>
</dbReference>
<dbReference type="CDD" id="cd03058">
    <property type="entry name" value="GST_N_Tau"/>
    <property type="match status" value="1"/>
</dbReference>
<dbReference type="InterPro" id="IPR004045">
    <property type="entry name" value="Glutathione_S-Trfase_N"/>
</dbReference>